<dbReference type="InterPro" id="IPR050613">
    <property type="entry name" value="Sec_Metabolite_Reg"/>
</dbReference>
<evidence type="ECO:0000256" key="1">
    <source>
        <dbReference type="ARBA" id="ARBA00004123"/>
    </source>
</evidence>
<protein>
    <recommendedName>
        <fullName evidence="6">Zn(2)-C6 fungal-type domain-containing protein</fullName>
    </recommendedName>
</protein>
<sequence length="529" mass="58792">MDAQRRASDAEEVEAGLALAGLGLINNKRRESETAPTNGAAGPSSSAQPSAAKRAKKEEKQGSSGAAAGGKDTRKSCQECRRLKAKCDRVFPCSNCRRRGCALVCPDGDLSCMQGKRLVLASTEQLHDRIAQLEAALFQTNKQVSSTHHPLLAPQYLDGGFASSSQTSFSVGTPRTQSSHRMAVESLLLSDEVVARRENEWVSDNAPPAQILARAPTPDMVDDRQAIALRLRKILAVLPPREELRRRSTRFWVYSSWYQSILHREEFDNVYEPASYHPTAANPLSPHKLACVLMVLTLDTFFDLATEQEDPKVGVYWDAAQQCFDTRFGWAASVAGVQALGLMALFVGFGWRGARASNFYFLRQMTTAVQQLGLHKEPHPGVPEDEADFRRRIFHESFQLDCLLSMNHGQRTAIPLENIETRYANMTPHLNFTKYEYMRRITYAVIDIGLRPDSNPASPDIIRAVEEEMIRFDVNNLPDVHCPAMVGHKLPDPPADLSTFEPMGHARTTTSMAMYKSSRESTVVVRGSP</sequence>
<dbReference type="Pfam" id="PF00172">
    <property type="entry name" value="Zn_clus"/>
    <property type="match status" value="1"/>
</dbReference>
<keyword evidence="8" id="KW-1185">Reference proteome</keyword>
<gene>
    <name evidence="7" type="ORF">VHUM_02084</name>
</gene>
<organism evidence="7 8">
    <name type="scientific">Vanrija humicola</name>
    <name type="common">Yeast</name>
    <name type="synonym">Cryptococcus humicola</name>
    <dbReference type="NCBI Taxonomy" id="5417"/>
    <lineage>
        <taxon>Eukaryota</taxon>
        <taxon>Fungi</taxon>
        <taxon>Dikarya</taxon>
        <taxon>Basidiomycota</taxon>
        <taxon>Agaricomycotina</taxon>
        <taxon>Tremellomycetes</taxon>
        <taxon>Trichosporonales</taxon>
        <taxon>Trichosporonaceae</taxon>
        <taxon>Vanrija</taxon>
    </lineage>
</organism>
<evidence type="ECO:0000313" key="7">
    <source>
        <dbReference type="EMBL" id="TXT10579.1"/>
    </source>
</evidence>
<evidence type="ECO:0000256" key="2">
    <source>
        <dbReference type="ARBA" id="ARBA00022723"/>
    </source>
</evidence>
<dbReference type="PANTHER" id="PTHR31001">
    <property type="entry name" value="UNCHARACTERIZED TRANSCRIPTIONAL REGULATORY PROTEIN"/>
    <property type="match status" value="1"/>
</dbReference>
<dbReference type="GO" id="GO:0008270">
    <property type="term" value="F:zinc ion binding"/>
    <property type="evidence" value="ECO:0007669"/>
    <property type="project" value="InterPro"/>
</dbReference>
<feature type="region of interest" description="Disordered" evidence="4">
    <location>
        <begin position="25"/>
        <end position="72"/>
    </location>
</feature>
<dbReference type="EMBL" id="QKWK01000005">
    <property type="protein sequence ID" value="TXT10579.1"/>
    <property type="molecule type" value="Genomic_DNA"/>
</dbReference>
<dbReference type="PANTHER" id="PTHR31001:SF56">
    <property type="entry name" value="ZN(2)-C6 FUNGAL-TYPE DOMAIN-CONTAINING PROTEIN"/>
    <property type="match status" value="1"/>
</dbReference>
<dbReference type="Gene3D" id="4.10.240.10">
    <property type="entry name" value="Zn(2)-C6 fungal-type DNA-binding domain"/>
    <property type="match status" value="1"/>
</dbReference>
<dbReference type="GO" id="GO:0000981">
    <property type="term" value="F:DNA-binding transcription factor activity, RNA polymerase II-specific"/>
    <property type="evidence" value="ECO:0007669"/>
    <property type="project" value="InterPro"/>
</dbReference>
<keyword evidence="3" id="KW-0539">Nucleus</keyword>
<evidence type="ECO:0000259" key="6">
    <source>
        <dbReference type="PROSITE" id="PS50048"/>
    </source>
</evidence>
<feature type="domain" description="Zn(2)-C6 fungal-type" evidence="6">
    <location>
        <begin position="76"/>
        <end position="105"/>
    </location>
</feature>
<feature type="transmembrane region" description="Helical" evidence="5">
    <location>
        <begin position="328"/>
        <end position="351"/>
    </location>
</feature>
<dbReference type="OrthoDB" id="424974at2759"/>
<dbReference type="CDD" id="cd12148">
    <property type="entry name" value="fungal_TF_MHR"/>
    <property type="match status" value="1"/>
</dbReference>
<dbReference type="InterPro" id="IPR007219">
    <property type="entry name" value="XnlR_reg_dom"/>
</dbReference>
<feature type="compositionally biased region" description="Low complexity" evidence="4">
    <location>
        <begin position="39"/>
        <end position="52"/>
    </location>
</feature>
<evidence type="ECO:0000256" key="3">
    <source>
        <dbReference type="ARBA" id="ARBA00023242"/>
    </source>
</evidence>
<dbReference type="PROSITE" id="PS00463">
    <property type="entry name" value="ZN2_CY6_FUNGAL_1"/>
    <property type="match status" value="1"/>
</dbReference>
<dbReference type="SMART" id="SM00066">
    <property type="entry name" value="GAL4"/>
    <property type="match status" value="1"/>
</dbReference>
<dbReference type="PROSITE" id="PS50048">
    <property type="entry name" value="ZN2_CY6_FUNGAL_2"/>
    <property type="match status" value="1"/>
</dbReference>
<dbReference type="CDD" id="cd00067">
    <property type="entry name" value="GAL4"/>
    <property type="match status" value="1"/>
</dbReference>
<evidence type="ECO:0000256" key="5">
    <source>
        <dbReference type="SAM" id="Phobius"/>
    </source>
</evidence>
<dbReference type="GO" id="GO:0005634">
    <property type="term" value="C:nucleus"/>
    <property type="evidence" value="ECO:0007669"/>
    <property type="project" value="UniProtKB-SubCell"/>
</dbReference>
<reference evidence="7 8" key="1">
    <citation type="journal article" date="2019" name="PLoS Genet.">
        <title>Convergent evolution of linked mating-type loci in basidiomycete fungi.</title>
        <authorList>
            <person name="Sun S."/>
            <person name="Coelho M.A."/>
            <person name="Heitman J."/>
            <person name="Nowrousian M."/>
        </authorList>
    </citation>
    <scope>NUCLEOTIDE SEQUENCE [LARGE SCALE GENOMIC DNA]</scope>
    <source>
        <strain evidence="7 8">CBS 4282</strain>
    </source>
</reference>
<dbReference type="Proteomes" id="UP000473826">
    <property type="component" value="Unassembled WGS sequence"/>
</dbReference>
<accession>A0A7D8Z386</accession>
<comment type="subcellular location">
    <subcellularLocation>
        <location evidence="1">Nucleus</location>
    </subcellularLocation>
</comment>
<evidence type="ECO:0000256" key="4">
    <source>
        <dbReference type="SAM" id="MobiDB-lite"/>
    </source>
</evidence>
<keyword evidence="5" id="KW-1133">Transmembrane helix</keyword>
<dbReference type="InterPro" id="IPR036864">
    <property type="entry name" value="Zn2-C6_fun-type_DNA-bd_sf"/>
</dbReference>
<dbReference type="GO" id="GO:0003677">
    <property type="term" value="F:DNA binding"/>
    <property type="evidence" value="ECO:0007669"/>
    <property type="project" value="InterPro"/>
</dbReference>
<keyword evidence="5" id="KW-0472">Membrane</keyword>
<evidence type="ECO:0000313" key="8">
    <source>
        <dbReference type="Proteomes" id="UP000473826"/>
    </source>
</evidence>
<dbReference type="GO" id="GO:0006351">
    <property type="term" value="P:DNA-templated transcription"/>
    <property type="evidence" value="ECO:0007669"/>
    <property type="project" value="InterPro"/>
</dbReference>
<comment type="caution">
    <text evidence="7">The sequence shown here is derived from an EMBL/GenBank/DDBJ whole genome shotgun (WGS) entry which is preliminary data.</text>
</comment>
<keyword evidence="2" id="KW-0479">Metal-binding</keyword>
<dbReference type="SUPFAM" id="SSF57701">
    <property type="entry name" value="Zn2/Cys6 DNA-binding domain"/>
    <property type="match status" value="1"/>
</dbReference>
<proteinExistence type="predicted"/>
<keyword evidence="5" id="KW-0812">Transmembrane</keyword>
<dbReference type="InterPro" id="IPR001138">
    <property type="entry name" value="Zn2Cys6_DnaBD"/>
</dbReference>
<name>A0A7D8Z386_VANHU</name>
<dbReference type="Pfam" id="PF04082">
    <property type="entry name" value="Fungal_trans"/>
    <property type="match status" value="1"/>
</dbReference>
<dbReference type="AlphaFoldDB" id="A0A7D8Z386"/>